<comment type="caution">
    <text evidence="1">The sequence shown here is derived from an EMBL/GenBank/DDBJ whole genome shotgun (WGS) entry which is preliminary data.</text>
</comment>
<gene>
    <name evidence="1" type="ORF">FD50_GL000555</name>
</gene>
<accession>A0A0R1V9Y0</accession>
<dbReference type="Proteomes" id="UP000051166">
    <property type="component" value="Unassembled WGS sequence"/>
</dbReference>
<dbReference type="PATRIC" id="fig|1423801.4.peg.564"/>
<dbReference type="OrthoDB" id="2298055at2"/>
<organism evidence="1 2">
    <name type="scientific">Liquorilactobacillus satsumensis DSM 16230 = JCM 12392</name>
    <dbReference type="NCBI Taxonomy" id="1423801"/>
    <lineage>
        <taxon>Bacteria</taxon>
        <taxon>Bacillati</taxon>
        <taxon>Bacillota</taxon>
        <taxon>Bacilli</taxon>
        <taxon>Lactobacillales</taxon>
        <taxon>Lactobacillaceae</taxon>
        <taxon>Liquorilactobacillus</taxon>
    </lineage>
</organism>
<sequence length="81" mass="9718">MDNYELIANIQSFALFTDANHRQILKKNILTQEQIEYRLKPMDFITFLNEIDLYNNSHQNTAKFMEALEKHYLNIGNRIVR</sequence>
<dbReference type="EMBL" id="AZFQ01000036">
    <property type="protein sequence ID" value="KRL98747.1"/>
    <property type="molecule type" value="Genomic_DNA"/>
</dbReference>
<name>A0A0R1V9Y0_9LACO</name>
<dbReference type="GeneID" id="98307988"/>
<evidence type="ECO:0000313" key="1">
    <source>
        <dbReference type="EMBL" id="KRL98747.1"/>
    </source>
</evidence>
<proteinExistence type="predicted"/>
<keyword evidence="2" id="KW-1185">Reference proteome</keyword>
<dbReference type="AlphaFoldDB" id="A0A0R1V9Y0"/>
<protein>
    <submittedName>
        <fullName evidence="1">Uncharacterized protein</fullName>
    </submittedName>
</protein>
<dbReference type="RefSeq" id="WP_054757585.1">
    <property type="nucleotide sequence ID" value="NZ_AZFQ01000036.1"/>
</dbReference>
<evidence type="ECO:0000313" key="2">
    <source>
        <dbReference type="Proteomes" id="UP000051166"/>
    </source>
</evidence>
<reference evidence="1 2" key="1">
    <citation type="journal article" date="2015" name="Genome Announc.">
        <title>Expanding the biotechnology potential of lactobacilli through comparative genomics of 213 strains and associated genera.</title>
        <authorList>
            <person name="Sun Z."/>
            <person name="Harris H.M."/>
            <person name="McCann A."/>
            <person name="Guo C."/>
            <person name="Argimon S."/>
            <person name="Zhang W."/>
            <person name="Yang X."/>
            <person name="Jeffery I.B."/>
            <person name="Cooney J.C."/>
            <person name="Kagawa T.F."/>
            <person name="Liu W."/>
            <person name="Song Y."/>
            <person name="Salvetti E."/>
            <person name="Wrobel A."/>
            <person name="Rasinkangas P."/>
            <person name="Parkhill J."/>
            <person name="Rea M.C."/>
            <person name="O'Sullivan O."/>
            <person name="Ritari J."/>
            <person name="Douillard F.P."/>
            <person name="Paul Ross R."/>
            <person name="Yang R."/>
            <person name="Briner A.E."/>
            <person name="Felis G.E."/>
            <person name="de Vos W.M."/>
            <person name="Barrangou R."/>
            <person name="Klaenhammer T.R."/>
            <person name="Caufield P.W."/>
            <person name="Cui Y."/>
            <person name="Zhang H."/>
            <person name="O'Toole P.W."/>
        </authorList>
    </citation>
    <scope>NUCLEOTIDE SEQUENCE [LARGE SCALE GENOMIC DNA]</scope>
    <source>
        <strain evidence="1 2">DSM 16230</strain>
    </source>
</reference>